<proteinExistence type="predicted"/>
<protein>
    <submittedName>
        <fullName evidence="3">Uncharacterized protein</fullName>
    </submittedName>
</protein>
<organism evidence="3">
    <name type="scientific">Tanacetum cinerariifolium</name>
    <name type="common">Dalmatian daisy</name>
    <name type="synonym">Chrysanthemum cinerariifolium</name>
    <dbReference type="NCBI Taxonomy" id="118510"/>
    <lineage>
        <taxon>Eukaryota</taxon>
        <taxon>Viridiplantae</taxon>
        <taxon>Streptophyta</taxon>
        <taxon>Embryophyta</taxon>
        <taxon>Tracheophyta</taxon>
        <taxon>Spermatophyta</taxon>
        <taxon>Magnoliopsida</taxon>
        <taxon>eudicotyledons</taxon>
        <taxon>Gunneridae</taxon>
        <taxon>Pentapetalae</taxon>
        <taxon>asterids</taxon>
        <taxon>campanulids</taxon>
        <taxon>Asterales</taxon>
        <taxon>Asteraceae</taxon>
        <taxon>Asteroideae</taxon>
        <taxon>Anthemideae</taxon>
        <taxon>Anthemidinae</taxon>
        <taxon>Tanacetum</taxon>
    </lineage>
</organism>
<evidence type="ECO:0000256" key="1">
    <source>
        <dbReference type="SAM" id="MobiDB-lite"/>
    </source>
</evidence>
<evidence type="ECO:0000256" key="2">
    <source>
        <dbReference type="SAM" id="SignalP"/>
    </source>
</evidence>
<feature type="signal peptide" evidence="2">
    <location>
        <begin position="1"/>
        <end position="19"/>
    </location>
</feature>
<accession>A0A6L2L7E1</accession>
<feature type="chain" id="PRO_5026871902" evidence="2">
    <location>
        <begin position="20"/>
        <end position="203"/>
    </location>
</feature>
<keyword evidence="2" id="KW-0732">Signal</keyword>
<dbReference type="AlphaFoldDB" id="A0A6L2L7E1"/>
<gene>
    <name evidence="3" type="ORF">Tci_028193</name>
</gene>
<feature type="region of interest" description="Disordered" evidence="1">
    <location>
        <begin position="109"/>
        <end position="131"/>
    </location>
</feature>
<sequence length="203" mass="23063">MFESILLVLINLLMKKLNDFEEEYQVKGMIVGIKSLLDAVGIIATHVCVNAAQLDDNNDKNLSKIQLDHERVDRLVAVVVKVVHECRMMVKEIKDGLVEEIDILEDIDDEEKEVEEDEDGDGGPISIRGPPENVLRLPKIWGPPSARDFGLIYDKKFTKRSDVLVCISRIKNAQSTSVEVFKLSRHEMKHGLESRLEEREADL</sequence>
<feature type="compositionally biased region" description="Acidic residues" evidence="1">
    <location>
        <begin position="109"/>
        <end position="121"/>
    </location>
</feature>
<comment type="caution">
    <text evidence="3">The sequence shown here is derived from an EMBL/GenBank/DDBJ whole genome shotgun (WGS) entry which is preliminary data.</text>
</comment>
<name>A0A6L2L7E1_TANCI</name>
<evidence type="ECO:0000313" key="3">
    <source>
        <dbReference type="EMBL" id="GEU56215.1"/>
    </source>
</evidence>
<dbReference type="EMBL" id="BKCJ010003625">
    <property type="protein sequence ID" value="GEU56215.1"/>
    <property type="molecule type" value="Genomic_DNA"/>
</dbReference>
<reference evidence="3" key="1">
    <citation type="journal article" date="2019" name="Sci. Rep.">
        <title>Draft genome of Tanacetum cinerariifolium, the natural source of mosquito coil.</title>
        <authorList>
            <person name="Yamashiro T."/>
            <person name="Shiraishi A."/>
            <person name="Satake H."/>
            <person name="Nakayama K."/>
        </authorList>
    </citation>
    <scope>NUCLEOTIDE SEQUENCE</scope>
</reference>